<dbReference type="PANTHER" id="PTHR36503">
    <property type="entry name" value="BLR2520 PROTEIN"/>
    <property type="match status" value="1"/>
</dbReference>
<dbReference type="PANTHER" id="PTHR36503:SF2">
    <property type="entry name" value="BLR2408 PROTEIN"/>
    <property type="match status" value="1"/>
</dbReference>
<dbReference type="InterPro" id="IPR037523">
    <property type="entry name" value="VOC_core"/>
</dbReference>
<dbReference type="RefSeq" id="WP_137099292.1">
    <property type="nucleotide sequence ID" value="NZ_CP039865.1"/>
</dbReference>
<dbReference type="PROSITE" id="PS51819">
    <property type="entry name" value="VOC"/>
    <property type="match status" value="1"/>
</dbReference>
<dbReference type="SUPFAM" id="SSF54593">
    <property type="entry name" value="Glyoxalase/Bleomycin resistance protein/Dihydroxybiphenyl dioxygenase"/>
    <property type="match status" value="1"/>
</dbReference>
<dbReference type="AlphaFoldDB" id="A0A4D7QD77"/>
<name>A0A4D7QD77_9HYPH</name>
<protein>
    <submittedName>
        <fullName evidence="2">Lactoylglutathione lyase</fullName>
    </submittedName>
</protein>
<dbReference type="GO" id="GO:0016829">
    <property type="term" value="F:lyase activity"/>
    <property type="evidence" value="ECO:0007669"/>
    <property type="project" value="UniProtKB-KW"/>
</dbReference>
<dbReference type="EMBL" id="CP039865">
    <property type="protein sequence ID" value="QCK85960.1"/>
    <property type="molecule type" value="Genomic_DNA"/>
</dbReference>
<proteinExistence type="predicted"/>
<feature type="domain" description="VOC" evidence="1">
    <location>
        <begin position="3"/>
        <end position="128"/>
    </location>
</feature>
<sequence length="138" mass="14669">MPRSIFVNLPVSDLARSTTFYEALGGTRNPQFSNEGGACIVFSDTVYAMLLTHARYGEFTTRPIADARATSAGLYALSCDSIAEVDAVVASGASGGGRADPNTKQDHGFMYGRSVEDPDGHVWEIFWMDPKVAAGGQG</sequence>
<evidence type="ECO:0000259" key="1">
    <source>
        <dbReference type="PROSITE" id="PS51819"/>
    </source>
</evidence>
<dbReference type="InterPro" id="IPR029068">
    <property type="entry name" value="Glyas_Bleomycin-R_OHBP_Dase"/>
</dbReference>
<dbReference type="OrthoDB" id="9798430at2"/>
<keyword evidence="2" id="KW-0456">Lyase</keyword>
<evidence type="ECO:0000313" key="3">
    <source>
        <dbReference type="Proteomes" id="UP000298588"/>
    </source>
</evidence>
<organism evidence="2 3">
    <name type="scientific">Phreatobacter aquaticus</name>
    <dbReference type="NCBI Taxonomy" id="2570229"/>
    <lineage>
        <taxon>Bacteria</taxon>
        <taxon>Pseudomonadati</taxon>
        <taxon>Pseudomonadota</taxon>
        <taxon>Alphaproteobacteria</taxon>
        <taxon>Hyphomicrobiales</taxon>
        <taxon>Phreatobacteraceae</taxon>
        <taxon>Phreatobacter</taxon>
    </lineage>
</organism>
<dbReference type="InterPro" id="IPR004360">
    <property type="entry name" value="Glyas_Fos-R_dOase_dom"/>
</dbReference>
<accession>A0A4D7QD77</accession>
<dbReference type="Pfam" id="PF00903">
    <property type="entry name" value="Glyoxalase"/>
    <property type="match status" value="1"/>
</dbReference>
<dbReference type="KEGG" id="paqt:E8L99_09410"/>
<reference evidence="2 3" key="1">
    <citation type="submission" date="2019-04" db="EMBL/GenBank/DDBJ databases">
        <title>Phreatobacter aquaticus sp. nov.</title>
        <authorList>
            <person name="Choi A."/>
            <person name="Baek K."/>
        </authorList>
    </citation>
    <scope>NUCLEOTIDE SEQUENCE [LARGE SCALE GENOMIC DNA]</scope>
    <source>
        <strain evidence="2 3">NMCR1094</strain>
    </source>
</reference>
<evidence type="ECO:0000313" key="2">
    <source>
        <dbReference type="EMBL" id="QCK85960.1"/>
    </source>
</evidence>
<keyword evidence="3" id="KW-1185">Reference proteome</keyword>
<dbReference type="Gene3D" id="3.10.180.10">
    <property type="entry name" value="2,3-Dihydroxybiphenyl 1,2-Dioxygenase, domain 1"/>
    <property type="match status" value="1"/>
</dbReference>
<dbReference type="Proteomes" id="UP000298588">
    <property type="component" value="Chromosome"/>
</dbReference>
<gene>
    <name evidence="2" type="ORF">E8L99_09410</name>
</gene>